<proteinExistence type="predicted"/>
<keyword evidence="3" id="KW-0677">Repeat</keyword>
<name>A0A8S3TKJ8_MYTED</name>
<gene>
    <name evidence="7" type="ORF">MEDL_46772</name>
</gene>
<dbReference type="OrthoDB" id="6162545at2759"/>
<keyword evidence="2" id="KW-0732">Signal</keyword>
<evidence type="ECO:0000256" key="1">
    <source>
        <dbReference type="ARBA" id="ARBA00022536"/>
    </source>
</evidence>
<organism evidence="7 8">
    <name type="scientific">Mytilus edulis</name>
    <name type="common">Blue mussel</name>
    <dbReference type="NCBI Taxonomy" id="6550"/>
    <lineage>
        <taxon>Eukaryota</taxon>
        <taxon>Metazoa</taxon>
        <taxon>Spiralia</taxon>
        <taxon>Lophotrochozoa</taxon>
        <taxon>Mollusca</taxon>
        <taxon>Bivalvia</taxon>
        <taxon>Autobranchia</taxon>
        <taxon>Pteriomorphia</taxon>
        <taxon>Mytilida</taxon>
        <taxon>Mytiloidea</taxon>
        <taxon>Mytilidae</taxon>
        <taxon>Mytilinae</taxon>
        <taxon>Mytilus</taxon>
    </lineage>
</organism>
<evidence type="ECO:0000256" key="2">
    <source>
        <dbReference type="ARBA" id="ARBA00022729"/>
    </source>
</evidence>
<protein>
    <recommendedName>
        <fullName evidence="6">EGF-like domain-containing protein</fullName>
    </recommendedName>
</protein>
<evidence type="ECO:0000313" key="7">
    <source>
        <dbReference type="EMBL" id="CAG2234119.1"/>
    </source>
</evidence>
<feature type="domain" description="EGF-like" evidence="6">
    <location>
        <begin position="164"/>
        <end position="175"/>
    </location>
</feature>
<dbReference type="InterPro" id="IPR042635">
    <property type="entry name" value="MEGF10/SREC1/2-like"/>
</dbReference>
<dbReference type="EMBL" id="CAJPWZ010002225">
    <property type="protein sequence ID" value="CAG2234119.1"/>
    <property type="molecule type" value="Genomic_DNA"/>
</dbReference>
<evidence type="ECO:0000256" key="4">
    <source>
        <dbReference type="ARBA" id="ARBA00023157"/>
    </source>
</evidence>
<feature type="region of interest" description="Disordered" evidence="5">
    <location>
        <begin position="225"/>
        <end position="251"/>
    </location>
</feature>
<dbReference type="InterPro" id="IPR000742">
    <property type="entry name" value="EGF"/>
</dbReference>
<keyword evidence="8" id="KW-1185">Reference proteome</keyword>
<dbReference type="Gene3D" id="2.170.300.10">
    <property type="entry name" value="Tie2 ligand-binding domain superfamily"/>
    <property type="match status" value="1"/>
</dbReference>
<dbReference type="GO" id="GO:0005044">
    <property type="term" value="F:scavenger receptor activity"/>
    <property type="evidence" value="ECO:0007669"/>
    <property type="project" value="InterPro"/>
</dbReference>
<keyword evidence="4" id="KW-1015">Disulfide bond</keyword>
<dbReference type="FunFam" id="2.170.300.10:FF:000041">
    <property type="entry name" value="Tyrosine protein kinase receptor tie-1, putative"/>
    <property type="match status" value="1"/>
</dbReference>
<dbReference type="SMART" id="SM00181">
    <property type="entry name" value="EGF"/>
    <property type="match status" value="3"/>
</dbReference>
<dbReference type="PANTHER" id="PTHR24043">
    <property type="entry name" value="SCAVENGER RECEPTOR CLASS F"/>
    <property type="match status" value="1"/>
</dbReference>
<dbReference type="PROSITE" id="PS00022">
    <property type="entry name" value="EGF_1"/>
    <property type="match status" value="1"/>
</dbReference>
<keyword evidence="1" id="KW-0245">EGF-like domain</keyword>
<evidence type="ECO:0000259" key="6">
    <source>
        <dbReference type="PROSITE" id="PS00022"/>
    </source>
</evidence>
<feature type="compositionally biased region" description="Polar residues" evidence="5">
    <location>
        <begin position="241"/>
        <end position="251"/>
    </location>
</feature>
<dbReference type="Proteomes" id="UP000683360">
    <property type="component" value="Unassembled WGS sequence"/>
</dbReference>
<comment type="caution">
    <text evidence="7">The sequence shown here is derived from an EMBL/GenBank/DDBJ whole genome shotgun (WGS) entry which is preliminary data.</text>
</comment>
<evidence type="ECO:0000313" key="8">
    <source>
        <dbReference type="Proteomes" id="UP000683360"/>
    </source>
</evidence>
<dbReference type="PANTHER" id="PTHR24043:SF8">
    <property type="entry name" value="EGF-LIKE DOMAIN-CONTAINING PROTEIN"/>
    <property type="match status" value="1"/>
</dbReference>
<dbReference type="AlphaFoldDB" id="A0A8S3TKJ8"/>
<evidence type="ECO:0000256" key="3">
    <source>
        <dbReference type="ARBA" id="ARBA00022737"/>
    </source>
</evidence>
<reference evidence="7" key="1">
    <citation type="submission" date="2021-03" db="EMBL/GenBank/DDBJ databases">
        <authorList>
            <person name="Bekaert M."/>
        </authorList>
    </citation>
    <scope>NUCLEOTIDE SEQUENCE</scope>
</reference>
<sequence>MKLYPILPLALGAFDFMIYSPIKNLELCPPSALSFGALEFHDLLTNPGIIGLFGALDFMIYHQSKEREAASRLPLAYVVECPAGKWGQHCALECLQNYHGVQCKHICNCLDGKKCDPVHGCICDIGFNGPQCSNVCPYGSYGVQCSKECSCAHDADCDPVSGVCVCRAGWFGNHCTQACSNGTYGTNCTAECMCSKDAQCDHVTGECVCPAGRFGYNCTKQMPKNSKPNIERRKAKRRLSSAPTQDAHTGSSFIDTETSLFHNPMDEGLYCEIGDIDDLKQIMEMNKN</sequence>
<evidence type="ECO:0000256" key="5">
    <source>
        <dbReference type="SAM" id="MobiDB-lite"/>
    </source>
</evidence>
<accession>A0A8S3TKJ8</accession>